<name>M0P4E3_9EURY</name>
<accession>M0P4E3</accession>
<organism evidence="1 2">
    <name type="scientific">Halorubrum lipolyticum DSM 21995</name>
    <dbReference type="NCBI Taxonomy" id="1227482"/>
    <lineage>
        <taxon>Archaea</taxon>
        <taxon>Methanobacteriati</taxon>
        <taxon>Methanobacteriota</taxon>
        <taxon>Stenosarchaea group</taxon>
        <taxon>Halobacteria</taxon>
        <taxon>Halobacteriales</taxon>
        <taxon>Haloferacaceae</taxon>
        <taxon>Halorubrum</taxon>
    </lineage>
</organism>
<keyword evidence="2" id="KW-1185">Reference proteome</keyword>
<evidence type="ECO:0000313" key="1">
    <source>
        <dbReference type="EMBL" id="EMA64678.1"/>
    </source>
</evidence>
<gene>
    <name evidence="1" type="ORF">C469_00440</name>
</gene>
<protein>
    <submittedName>
        <fullName evidence="1">Uncharacterized protein</fullName>
    </submittedName>
</protein>
<evidence type="ECO:0000313" key="2">
    <source>
        <dbReference type="Proteomes" id="UP000011650"/>
    </source>
</evidence>
<reference evidence="1 2" key="1">
    <citation type="journal article" date="2014" name="PLoS Genet.">
        <title>Phylogenetically driven sequencing of extremely halophilic archaea reveals strategies for static and dynamic osmo-response.</title>
        <authorList>
            <person name="Becker E.A."/>
            <person name="Seitzer P.M."/>
            <person name="Tritt A."/>
            <person name="Larsen D."/>
            <person name="Krusor M."/>
            <person name="Yao A.I."/>
            <person name="Wu D."/>
            <person name="Madern D."/>
            <person name="Eisen J.A."/>
            <person name="Darling A.E."/>
            <person name="Facciotti M.T."/>
        </authorList>
    </citation>
    <scope>NUCLEOTIDE SEQUENCE [LARGE SCALE GENOMIC DNA]</scope>
    <source>
        <strain evidence="1 2">DSM 21995</strain>
    </source>
</reference>
<dbReference type="EMBL" id="AOJG01000001">
    <property type="protein sequence ID" value="EMA64678.1"/>
    <property type="molecule type" value="Genomic_DNA"/>
</dbReference>
<sequence length="81" mass="9144">MTEIAPCGLGSQSFIDLGQESCWVVDVGDRMTECQQQFIDAFCLLWDELIYNRGFECSCIGLLICSLEGLFPVICRSKRLK</sequence>
<comment type="caution">
    <text evidence="1">The sequence shown here is derived from an EMBL/GenBank/DDBJ whole genome shotgun (WGS) entry which is preliminary data.</text>
</comment>
<dbReference type="AlphaFoldDB" id="M0P4E3"/>
<proteinExistence type="predicted"/>
<dbReference type="Proteomes" id="UP000011650">
    <property type="component" value="Unassembled WGS sequence"/>
</dbReference>